<evidence type="ECO:0000256" key="1">
    <source>
        <dbReference type="SAM" id="MobiDB-lite"/>
    </source>
</evidence>
<dbReference type="AlphaFoldDB" id="A0AAW2V2N2"/>
<name>A0AAW2V2N2_SESRA</name>
<sequence>MGKQSRSKKPEFVGKGKVTPVQVAFIVDRYLSDNSYTHTRSTFRSEASHLISKSPVQEAPKSLLSLGAILDEYITLKEQKVWVDQERCRLEQEKLRVQNLLSGMQDVLNAYNATGNNVVTPPPLLPPPTVASGAMVSQTDLAVVTPADVNSVIQSSNAEKNEQKSLTNSTTQSSACDNATNGSPVQGSNVVKCLFNQEPPSSPANSSVPKTPPRASSSQTEKSSSPLENCSTATS</sequence>
<reference evidence="2" key="1">
    <citation type="submission" date="2020-06" db="EMBL/GenBank/DDBJ databases">
        <authorList>
            <person name="Li T."/>
            <person name="Hu X."/>
            <person name="Zhang T."/>
            <person name="Song X."/>
            <person name="Zhang H."/>
            <person name="Dai N."/>
            <person name="Sheng W."/>
            <person name="Hou X."/>
            <person name="Wei L."/>
        </authorList>
    </citation>
    <scope>NUCLEOTIDE SEQUENCE</scope>
    <source>
        <strain evidence="2">G02</strain>
        <tissue evidence="2">Leaf</tissue>
    </source>
</reference>
<organism evidence="2">
    <name type="scientific">Sesamum radiatum</name>
    <name type="common">Black benniseed</name>
    <dbReference type="NCBI Taxonomy" id="300843"/>
    <lineage>
        <taxon>Eukaryota</taxon>
        <taxon>Viridiplantae</taxon>
        <taxon>Streptophyta</taxon>
        <taxon>Embryophyta</taxon>
        <taxon>Tracheophyta</taxon>
        <taxon>Spermatophyta</taxon>
        <taxon>Magnoliopsida</taxon>
        <taxon>eudicotyledons</taxon>
        <taxon>Gunneridae</taxon>
        <taxon>Pentapetalae</taxon>
        <taxon>asterids</taxon>
        <taxon>lamiids</taxon>
        <taxon>Lamiales</taxon>
        <taxon>Pedaliaceae</taxon>
        <taxon>Sesamum</taxon>
    </lineage>
</organism>
<dbReference type="EMBL" id="JACGWJ010000004">
    <property type="protein sequence ID" value="KAL0423443.1"/>
    <property type="molecule type" value="Genomic_DNA"/>
</dbReference>
<dbReference type="PANTHER" id="PTHR35117">
    <property type="entry name" value="MYOSIN-M HEAVY PROTEIN"/>
    <property type="match status" value="1"/>
</dbReference>
<reference evidence="2" key="2">
    <citation type="journal article" date="2024" name="Plant">
        <title>Genomic evolution and insights into agronomic trait innovations of Sesamum species.</title>
        <authorList>
            <person name="Miao H."/>
            <person name="Wang L."/>
            <person name="Qu L."/>
            <person name="Liu H."/>
            <person name="Sun Y."/>
            <person name="Le M."/>
            <person name="Wang Q."/>
            <person name="Wei S."/>
            <person name="Zheng Y."/>
            <person name="Lin W."/>
            <person name="Duan Y."/>
            <person name="Cao H."/>
            <person name="Xiong S."/>
            <person name="Wang X."/>
            <person name="Wei L."/>
            <person name="Li C."/>
            <person name="Ma Q."/>
            <person name="Ju M."/>
            <person name="Zhao R."/>
            <person name="Li G."/>
            <person name="Mu C."/>
            <person name="Tian Q."/>
            <person name="Mei H."/>
            <person name="Zhang T."/>
            <person name="Gao T."/>
            <person name="Zhang H."/>
        </authorList>
    </citation>
    <scope>NUCLEOTIDE SEQUENCE</scope>
    <source>
        <strain evidence="2">G02</strain>
    </source>
</reference>
<protein>
    <submittedName>
        <fullName evidence="2">Uncharacterized protein</fullName>
    </submittedName>
</protein>
<feature type="compositionally biased region" description="Polar residues" evidence="1">
    <location>
        <begin position="203"/>
        <end position="235"/>
    </location>
</feature>
<feature type="region of interest" description="Disordered" evidence="1">
    <location>
        <begin position="154"/>
        <end position="235"/>
    </location>
</feature>
<feature type="compositionally biased region" description="Polar residues" evidence="1">
    <location>
        <begin position="154"/>
        <end position="189"/>
    </location>
</feature>
<dbReference type="PANTHER" id="PTHR35117:SF1">
    <property type="entry name" value="MYOSIN-M HEAVY PROTEIN"/>
    <property type="match status" value="1"/>
</dbReference>
<accession>A0AAW2V2N2</accession>
<proteinExistence type="predicted"/>
<evidence type="ECO:0000313" key="2">
    <source>
        <dbReference type="EMBL" id="KAL0423443.1"/>
    </source>
</evidence>
<comment type="caution">
    <text evidence="2">The sequence shown here is derived from an EMBL/GenBank/DDBJ whole genome shotgun (WGS) entry which is preliminary data.</text>
</comment>
<gene>
    <name evidence="2" type="ORF">Sradi_0879100</name>
</gene>